<dbReference type="Proteomes" id="UP000245252">
    <property type="component" value="Unassembled WGS sequence"/>
</dbReference>
<feature type="domain" description="Fe/B12 periplasmic-binding" evidence="7">
    <location>
        <begin position="42"/>
        <end position="303"/>
    </location>
</feature>
<evidence type="ECO:0000256" key="2">
    <source>
        <dbReference type="ARBA" id="ARBA00008814"/>
    </source>
</evidence>
<evidence type="ECO:0000259" key="7">
    <source>
        <dbReference type="PROSITE" id="PS50983"/>
    </source>
</evidence>
<dbReference type="SUPFAM" id="SSF53807">
    <property type="entry name" value="Helical backbone' metal receptor"/>
    <property type="match status" value="1"/>
</dbReference>
<feature type="chain" id="PRO_5015420776" evidence="6">
    <location>
        <begin position="23"/>
        <end position="305"/>
    </location>
</feature>
<keyword evidence="4" id="KW-0406">Ion transport</keyword>
<dbReference type="InterPro" id="IPR002491">
    <property type="entry name" value="ABC_transptr_periplasmic_BD"/>
</dbReference>
<dbReference type="RefSeq" id="WP_109459622.1">
    <property type="nucleotide sequence ID" value="NZ_QFBC01000008.1"/>
</dbReference>
<dbReference type="InterPro" id="IPR033870">
    <property type="entry name" value="FatB"/>
</dbReference>
<evidence type="ECO:0000256" key="4">
    <source>
        <dbReference type="ARBA" id="ARBA00022496"/>
    </source>
</evidence>
<dbReference type="CDD" id="cd01140">
    <property type="entry name" value="FatB"/>
    <property type="match status" value="1"/>
</dbReference>
<dbReference type="EMBL" id="QFBC01000008">
    <property type="protein sequence ID" value="PWE54822.1"/>
    <property type="molecule type" value="Genomic_DNA"/>
</dbReference>
<keyword evidence="5 6" id="KW-0732">Signal</keyword>
<gene>
    <name evidence="8" type="ORF">DEM27_17890</name>
</gene>
<proteinExistence type="inferred from homology"/>
<evidence type="ECO:0000313" key="8">
    <source>
        <dbReference type="EMBL" id="PWE54822.1"/>
    </source>
</evidence>
<dbReference type="PROSITE" id="PS50983">
    <property type="entry name" value="FE_B12_PBP"/>
    <property type="match status" value="1"/>
</dbReference>
<dbReference type="InterPro" id="IPR051313">
    <property type="entry name" value="Bact_iron-sidero_bind"/>
</dbReference>
<dbReference type="OrthoDB" id="63946at2"/>
<dbReference type="AlphaFoldDB" id="A0A2U2DNH4"/>
<keyword evidence="4" id="KW-0410">Iron transport</keyword>
<keyword evidence="9" id="KW-1185">Reference proteome</keyword>
<dbReference type="GO" id="GO:1901678">
    <property type="term" value="P:iron coordination entity transport"/>
    <property type="evidence" value="ECO:0007669"/>
    <property type="project" value="UniProtKB-ARBA"/>
</dbReference>
<reference evidence="8 9" key="1">
    <citation type="submission" date="2018-05" db="EMBL/GenBank/DDBJ databases">
        <title>The draft genome of strain NS-104.</title>
        <authorList>
            <person name="Hang P."/>
            <person name="Jiang J."/>
        </authorList>
    </citation>
    <scope>NUCLEOTIDE SEQUENCE [LARGE SCALE GENOMIC DNA]</scope>
    <source>
        <strain evidence="8 9">NS-104</strain>
    </source>
</reference>
<feature type="signal peptide" evidence="6">
    <location>
        <begin position="1"/>
        <end position="22"/>
    </location>
</feature>
<evidence type="ECO:0000256" key="3">
    <source>
        <dbReference type="ARBA" id="ARBA00022448"/>
    </source>
</evidence>
<keyword evidence="4" id="KW-0408">Iron</keyword>
<dbReference type="Gene3D" id="3.40.50.1980">
    <property type="entry name" value="Nitrogenase molybdenum iron protein domain"/>
    <property type="match status" value="2"/>
</dbReference>
<name>A0A2U2DNH4_9HYPH</name>
<comment type="similarity">
    <text evidence="2">Belongs to the bacterial solute-binding protein 8 family.</text>
</comment>
<keyword evidence="3" id="KW-0813">Transport</keyword>
<evidence type="ECO:0000256" key="5">
    <source>
        <dbReference type="ARBA" id="ARBA00022729"/>
    </source>
</evidence>
<organism evidence="8 9">
    <name type="scientific">Metarhizobium album</name>
    <dbReference type="NCBI Taxonomy" id="2182425"/>
    <lineage>
        <taxon>Bacteria</taxon>
        <taxon>Pseudomonadati</taxon>
        <taxon>Pseudomonadota</taxon>
        <taxon>Alphaproteobacteria</taxon>
        <taxon>Hyphomicrobiales</taxon>
        <taxon>Rhizobiaceae</taxon>
        <taxon>Metarhizobium</taxon>
    </lineage>
</organism>
<comment type="subcellular location">
    <subcellularLocation>
        <location evidence="1">Cell envelope</location>
    </subcellularLocation>
</comment>
<sequence>MIFRTAAFFAILLSALAGPAAAETITVEHASGKTDVAVNPQKVLVYDLGALENLDQLGITVTGVPGSNIPPSLEKYKDAAYAKVGTLFEPDLEAVNSAEPDLIIVAARSSPHYAALSAMAPTIDLTLPDQDLVAGVKRNAEIIGKIFGKETEMKARIDRLDASIAELRSLAPQVGTGLILLTTGGKVSAYGKGSRFGEIHDAFGVLPADTDLQQATHGQAISYEYILEKNPDWLFVIDRDAAIGQQGQSAASLLDNDLVHQTKAWKNGHVLYLDSAKLYLTGAGIQSQQDIVDVLLKAFHASLGR</sequence>
<dbReference type="PANTHER" id="PTHR30532">
    <property type="entry name" value="IRON III DICITRATE-BINDING PERIPLASMIC PROTEIN"/>
    <property type="match status" value="1"/>
</dbReference>
<protein>
    <submittedName>
        <fullName evidence="8">Iron ABC transporter substrate-binding protein</fullName>
    </submittedName>
</protein>
<comment type="caution">
    <text evidence="8">The sequence shown here is derived from an EMBL/GenBank/DDBJ whole genome shotgun (WGS) entry which is preliminary data.</text>
</comment>
<evidence type="ECO:0000256" key="1">
    <source>
        <dbReference type="ARBA" id="ARBA00004196"/>
    </source>
</evidence>
<accession>A0A2U2DNH4</accession>
<dbReference type="Pfam" id="PF01497">
    <property type="entry name" value="Peripla_BP_2"/>
    <property type="match status" value="1"/>
</dbReference>
<evidence type="ECO:0000256" key="6">
    <source>
        <dbReference type="SAM" id="SignalP"/>
    </source>
</evidence>
<evidence type="ECO:0000313" key="9">
    <source>
        <dbReference type="Proteomes" id="UP000245252"/>
    </source>
</evidence>
<dbReference type="PANTHER" id="PTHR30532:SF28">
    <property type="entry name" value="PETROBACTIN-BINDING PROTEIN YCLQ"/>
    <property type="match status" value="1"/>
</dbReference>
<dbReference type="GO" id="GO:0030288">
    <property type="term" value="C:outer membrane-bounded periplasmic space"/>
    <property type="evidence" value="ECO:0007669"/>
    <property type="project" value="TreeGrafter"/>
</dbReference>